<feature type="transmembrane region" description="Helical" evidence="8">
    <location>
        <begin position="187"/>
        <end position="205"/>
    </location>
</feature>
<evidence type="ECO:0000256" key="6">
    <source>
        <dbReference type="ARBA" id="ARBA00022989"/>
    </source>
</evidence>
<feature type="transmembrane region" description="Helical" evidence="8">
    <location>
        <begin position="324"/>
        <end position="344"/>
    </location>
</feature>
<evidence type="ECO:0000256" key="8">
    <source>
        <dbReference type="SAM" id="Phobius"/>
    </source>
</evidence>
<evidence type="ECO:0000256" key="4">
    <source>
        <dbReference type="ARBA" id="ARBA00022519"/>
    </source>
</evidence>
<feature type="transmembrane region" description="Helical" evidence="8">
    <location>
        <begin position="299"/>
        <end position="318"/>
    </location>
</feature>
<keyword evidence="4" id="KW-0997">Cell inner membrane</keyword>
<dbReference type="EMBL" id="MHPP01000014">
    <property type="protein sequence ID" value="OGZ84709.1"/>
    <property type="molecule type" value="Genomic_DNA"/>
</dbReference>
<name>A0A1G2JC57_9BACT</name>
<evidence type="ECO:0000256" key="5">
    <source>
        <dbReference type="ARBA" id="ARBA00022692"/>
    </source>
</evidence>
<reference evidence="9 10" key="1">
    <citation type="journal article" date="2016" name="Nat. Commun.">
        <title>Thousands of microbial genomes shed light on interconnected biogeochemical processes in an aquifer system.</title>
        <authorList>
            <person name="Anantharaman K."/>
            <person name="Brown C.T."/>
            <person name="Hug L.A."/>
            <person name="Sharon I."/>
            <person name="Castelle C.J."/>
            <person name="Probst A.J."/>
            <person name="Thomas B.C."/>
            <person name="Singh A."/>
            <person name="Wilkins M.J."/>
            <person name="Karaoz U."/>
            <person name="Brodie E.L."/>
            <person name="Williams K.H."/>
            <person name="Hubbard S.S."/>
            <person name="Banfield J.F."/>
        </authorList>
    </citation>
    <scope>NUCLEOTIDE SEQUENCE [LARGE SCALE GENOMIC DNA]</scope>
</reference>
<keyword evidence="2" id="KW-0813">Transport</keyword>
<dbReference type="GO" id="GO:0003333">
    <property type="term" value="P:amino acid transmembrane transport"/>
    <property type="evidence" value="ECO:0007669"/>
    <property type="project" value="InterPro"/>
</dbReference>
<organism evidence="9 10">
    <name type="scientific">Candidatus Staskawiczbacteria bacterium RIFOXYC1_FULL_38_18</name>
    <dbReference type="NCBI Taxonomy" id="1802229"/>
    <lineage>
        <taxon>Bacteria</taxon>
        <taxon>Candidatus Staskawicziibacteriota</taxon>
    </lineage>
</organism>
<feature type="transmembrane region" description="Helical" evidence="8">
    <location>
        <begin position="149"/>
        <end position="167"/>
    </location>
</feature>
<evidence type="ECO:0000256" key="2">
    <source>
        <dbReference type="ARBA" id="ARBA00022448"/>
    </source>
</evidence>
<evidence type="ECO:0000256" key="7">
    <source>
        <dbReference type="ARBA" id="ARBA00023136"/>
    </source>
</evidence>
<evidence type="ECO:0000256" key="3">
    <source>
        <dbReference type="ARBA" id="ARBA00022475"/>
    </source>
</evidence>
<comment type="caution">
    <text evidence="9">The sequence shown here is derived from an EMBL/GenBank/DDBJ whole genome shotgun (WGS) entry which is preliminary data.</text>
</comment>
<evidence type="ECO:0000313" key="9">
    <source>
        <dbReference type="EMBL" id="OGZ84709.1"/>
    </source>
</evidence>
<evidence type="ECO:0008006" key="11">
    <source>
        <dbReference type="Google" id="ProtNLM"/>
    </source>
</evidence>
<feature type="transmembrane region" description="Helical" evidence="8">
    <location>
        <begin position="37"/>
        <end position="61"/>
    </location>
</feature>
<proteinExistence type="predicted"/>
<evidence type="ECO:0000256" key="1">
    <source>
        <dbReference type="ARBA" id="ARBA00004429"/>
    </source>
</evidence>
<feature type="transmembrane region" description="Helical" evidence="8">
    <location>
        <begin position="117"/>
        <end position="137"/>
    </location>
</feature>
<dbReference type="GO" id="GO:0005886">
    <property type="term" value="C:plasma membrane"/>
    <property type="evidence" value="ECO:0007669"/>
    <property type="project" value="UniProtKB-SubCell"/>
</dbReference>
<feature type="transmembrane region" description="Helical" evidence="8">
    <location>
        <begin position="353"/>
        <end position="373"/>
    </location>
</feature>
<gene>
    <name evidence="9" type="ORF">A2401_01525</name>
</gene>
<protein>
    <recommendedName>
        <fullName evidence="11">Amino acid transporter transmembrane domain-containing protein</fullName>
    </recommendedName>
</protein>
<dbReference type="Proteomes" id="UP000177751">
    <property type="component" value="Unassembled WGS sequence"/>
</dbReference>
<keyword evidence="3" id="KW-1003">Cell membrane</keyword>
<feature type="transmembrane region" description="Helical" evidence="8">
    <location>
        <begin position="82"/>
        <end position="105"/>
    </location>
</feature>
<dbReference type="InterPro" id="IPR018227">
    <property type="entry name" value="Amino_acid_transport_2"/>
</dbReference>
<keyword evidence="6 8" id="KW-1133">Transmembrane helix</keyword>
<comment type="subcellular location">
    <subcellularLocation>
        <location evidence="1">Cell inner membrane</location>
        <topology evidence="1">Multi-pass membrane protein</topology>
    </subcellularLocation>
</comment>
<feature type="transmembrane region" description="Helical" evidence="8">
    <location>
        <begin position="9"/>
        <end position="31"/>
    </location>
</feature>
<dbReference type="STRING" id="1802229.A2401_01525"/>
<keyword evidence="7 8" id="KW-0472">Membrane</keyword>
<dbReference type="Pfam" id="PF03222">
    <property type="entry name" value="Trp_Tyr_perm"/>
    <property type="match status" value="1"/>
</dbReference>
<sequence length="374" mass="41379">MVKGLFKNYIYPIAVFGGGMIGVGFLSLPYIASKAGIWVMLTYFLVITALVVTIDLIFAEISLKTPDFKRFPGFVGHYLGRYAQTFAMLSTIFALLGVLLVYLIVGGNFLTSALSPFLGGNILAYTIIYFLIASSVVYFDIKVIAKVEFWVLILLVFLLFFILLQGIPQFKMSHIFFSNFKFQISNLFLPYGALLFSLWGIGLIPQAEEMLLGRKHNLKKIIIFSTISVSAFYLLFIFLILGISGTATTQTAIDGLANFFGRGVVAVALLAGTLATLTAFIAQGTILKKVLAYDLKIKHWQAFIMTCFTPLILLLLGLKAFLPIISFVGGVLLGIDGILILLMYKKIGGKNIIVYPLSLVFLFGIIYEIFYSIK</sequence>
<feature type="transmembrane region" description="Helical" evidence="8">
    <location>
        <begin position="263"/>
        <end position="287"/>
    </location>
</feature>
<feature type="transmembrane region" description="Helical" evidence="8">
    <location>
        <begin position="221"/>
        <end position="243"/>
    </location>
</feature>
<evidence type="ECO:0000313" key="10">
    <source>
        <dbReference type="Proteomes" id="UP000177751"/>
    </source>
</evidence>
<keyword evidence="5 8" id="KW-0812">Transmembrane</keyword>
<dbReference type="Gene3D" id="1.20.1740.10">
    <property type="entry name" value="Amino acid/polyamine transporter I"/>
    <property type="match status" value="1"/>
</dbReference>
<dbReference type="AlphaFoldDB" id="A0A1G2JC57"/>
<accession>A0A1G2JC57</accession>